<dbReference type="SUPFAM" id="SSF53383">
    <property type="entry name" value="PLP-dependent transferases"/>
    <property type="match status" value="1"/>
</dbReference>
<evidence type="ECO:0000256" key="4">
    <source>
        <dbReference type="ARBA" id="ARBA00022898"/>
    </source>
</evidence>
<dbReference type="Gene3D" id="3.90.1150.10">
    <property type="entry name" value="Aspartate Aminotransferase, domain 1"/>
    <property type="match status" value="1"/>
</dbReference>
<keyword evidence="7" id="KW-0804">Transcription</keyword>
<dbReference type="GO" id="GO:0003677">
    <property type="term" value="F:DNA binding"/>
    <property type="evidence" value="ECO:0007669"/>
    <property type="project" value="UniProtKB-KW"/>
</dbReference>
<dbReference type="Gene3D" id="1.10.10.10">
    <property type="entry name" value="Winged helix-like DNA-binding domain superfamily/Winged helix DNA-binding domain"/>
    <property type="match status" value="1"/>
</dbReference>
<dbReference type="OrthoDB" id="9804020at2"/>
<sequence>MSKFQQIAQQMQQQIEAGVWQPGDKLPSLRAQSELLQVSLMTVMNAYTLLESQGWITSRPQSGYYVAPGLPRQAAAVRHSEQTDTNRFVFDVLQACRDPQIVPFGSAFPDPELFPMRALMRSLGDVSRHLTVSDAIDNLPPGNVELRKILARRYTRQGILVSPDDIVITNGAMDALNLSLQAVTEPGDWVIIESPAFYGALQAIERLKLKALAIPALPGEGIDLLRLEQALQRWPVKACWLMTSHQNPLGYTLSAERKQQLVSLLAENQVALIEDDVYASLWEGEQPPLPALAWDKGGTVLHCGSFSKDLVAGFRVGWVVTRGHALRVQQLQLMSTLSVSTPIQLALVGFLESQHYDQHLKRLRRQLVSRKKLAIAALKRALPREAVIHADHGGYFLWIELPAGLDSTLLYHQALQKGISIAPGELFSASRQHRHCFRFNAAWPWDQRAEQAVTILGELISDQLD</sequence>
<evidence type="ECO:0000259" key="8">
    <source>
        <dbReference type="PROSITE" id="PS50949"/>
    </source>
</evidence>
<dbReference type="SUPFAM" id="SSF46785">
    <property type="entry name" value="Winged helix' DNA-binding domain"/>
    <property type="match status" value="1"/>
</dbReference>
<name>A0A095UK47_9GAMM</name>
<dbReference type="InterPro" id="IPR036388">
    <property type="entry name" value="WH-like_DNA-bd_sf"/>
</dbReference>
<dbReference type="STRING" id="642227.HA49_05775"/>
<evidence type="ECO:0000256" key="5">
    <source>
        <dbReference type="ARBA" id="ARBA00023015"/>
    </source>
</evidence>
<dbReference type="PANTHER" id="PTHR46577">
    <property type="entry name" value="HTH-TYPE TRANSCRIPTIONAL REGULATORY PROTEIN GABR"/>
    <property type="match status" value="1"/>
</dbReference>
<dbReference type="GO" id="GO:0003700">
    <property type="term" value="F:DNA-binding transcription factor activity"/>
    <property type="evidence" value="ECO:0007669"/>
    <property type="project" value="InterPro"/>
</dbReference>
<dbReference type="eggNOG" id="COG1167">
    <property type="taxonomic scope" value="Bacteria"/>
</dbReference>
<dbReference type="SMART" id="SM00345">
    <property type="entry name" value="HTH_GNTR"/>
    <property type="match status" value="1"/>
</dbReference>
<proteinExistence type="inferred from homology"/>
<dbReference type="FunFam" id="3.40.640.10:FF:000023">
    <property type="entry name" value="Transcriptional regulator, GntR family"/>
    <property type="match status" value="1"/>
</dbReference>
<evidence type="ECO:0000256" key="1">
    <source>
        <dbReference type="ARBA" id="ARBA00005384"/>
    </source>
</evidence>
<dbReference type="InterPro" id="IPR036390">
    <property type="entry name" value="WH_DNA-bd_sf"/>
</dbReference>
<keyword evidence="6" id="KW-0238">DNA-binding</keyword>
<organism evidence="9 10">
    <name type="scientific">Tatumella morbirosei</name>
    <dbReference type="NCBI Taxonomy" id="642227"/>
    <lineage>
        <taxon>Bacteria</taxon>
        <taxon>Pseudomonadati</taxon>
        <taxon>Pseudomonadota</taxon>
        <taxon>Gammaproteobacteria</taxon>
        <taxon>Enterobacterales</taxon>
        <taxon>Erwiniaceae</taxon>
        <taxon>Tatumella</taxon>
    </lineage>
</organism>
<comment type="similarity">
    <text evidence="1">In the C-terminal section; belongs to the class-I pyridoxal-phosphate-dependent aminotransferase family.</text>
</comment>
<accession>A0A095UK47</accession>
<dbReference type="Pfam" id="PF00155">
    <property type="entry name" value="Aminotran_1_2"/>
    <property type="match status" value="1"/>
</dbReference>
<dbReference type="GO" id="GO:0008483">
    <property type="term" value="F:transaminase activity"/>
    <property type="evidence" value="ECO:0007669"/>
    <property type="project" value="UniProtKB-KW"/>
</dbReference>
<keyword evidence="2" id="KW-0032">Aminotransferase</keyword>
<dbReference type="Pfam" id="PF00392">
    <property type="entry name" value="GntR"/>
    <property type="match status" value="1"/>
</dbReference>
<evidence type="ECO:0000256" key="3">
    <source>
        <dbReference type="ARBA" id="ARBA00022679"/>
    </source>
</evidence>
<dbReference type="PROSITE" id="PS50949">
    <property type="entry name" value="HTH_GNTR"/>
    <property type="match status" value="1"/>
</dbReference>
<dbReference type="AlphaFoldDB" id="A0A095UK47"/>
<dbReference type="GO" id="GO:0030170">
    <property type="term" value="F:pyridoxal phosphate binding"/>
    <property type="evidence" value="ECO:0007669"/>
    <property type="project" value="InterPro"/>
</dbReference>
<evidence type="ECO:0000313" key="10">
    <source>
        <dbReference type="Proteomes" id="UP000029577"/>
    </source>
</evidence>
<dbReference type="EMBL" id="JPKR02000004">
    <property type="protein sequence ID" value="KGD74818.1"/>
    <property type="molecule type" value="Genomic_DNA"/>
</dbReference>
<dbReference type="InterPro" id="IPR000524">
    <property type="entry name" value="Tscrpt_reg_HTH_GntR"/>
</dbReference>
<evidence type="ECO:0000313" key="9">
    <source>
        <dbReference type="EMBL" id="KGD74818.1"/>
    </source>
</evidence>
<dbReference type="InterPro" id="IPR004839">
    <property type="entry name" value="Aminotransferase_I/II_large"/>
</dbReference>
<keyword evidence="10" id="KW-1185">Reference proteome</keyword>
<dbReference type="CDD" id="cd07377">
    <property type="entry name" value="WHTH_GntR"/>
    <property type="match status" value="1"/>
</dbReference>
<keyword evidence="4" id="KW-0663">Pyridoxal phosphate</keyword>
<dbReference type="PANTHER" id="PTHR46577:SF2">
    <property type="entry name" value="TRANSCRIPTIONAL REGULATORY PROTEIN"/>
    <property type="match status" value="1"/>
</dbReference>
<dbReference type="InterPro" id="IPR015424">
    <property type="entry name" value="PyrdxlP-dep_Trfase"/>
</dbReference>
<dbReference type="Gene3D" id="3.40.640.10">
    <property type="entry name" value="Type I PLP-dependent aspartate aminotransferase-like (Major domain)"/>
    <property type="match status" value="1"/>
</dbReference>
<gene>
    <name evidence="9" type="ORF">HA49_05775</name>
</gene>
<feature type="domain" description="HTH gntR-type" evidence="8">
    <location>
        <begin position="1"/>
        <end position="69"/>
    </location>
</feature>
<keyword evidence="5" id="KW-0805">Transcription regulation</keyword>
<keyword evidence="3" id="KW-0808">Transferase</keyword>
<dbReference type="CDD" id="cd00609">
    <property type="entry name" value="AAT_like"/>
    <property type="match status" value="1"/>
</dbReference>
<evidence type="ECO:0000256" key="7">
    <source>
        <dbReference type="ARBA" id="ARBA00023163"/>
    </source>
</evidence>
<reference evidence="9" key="1">
    <citation type="submission" date="2014-12" db="EMBL/GenBank/DDBJ databases">
        <title>The draft genome of the Tatumella morbirosei type strain, LMG23360T isolated from pineapple rot.</title>
        <authorList>
            <person name="Smits T.H."/>
            <person name="Palmer M."/>
            <person name="Venter S.N."/>
            <person name="Duffy B."/>
            <person name="Steenkamp E.T."/>
            <person name="Chan W.Y."/>
            <person name="Coutinho T.A."/>
            <person name="Coetzee M.P."/>
            <person name="De Maayer P."/>
        </authorList>
    </citation>
    <scope>NUCLEOTIDE SEQUENCE [LARGE SCALE GENOMIC DNA]</scope>
    <source>
        <strain evidence="9">LMG 23360</strain>
    </source>
</reference>
<evidence type="ECO:0000256" key="6">
    <source>
        <dbReference type="ARBA" id="ARBA00023125"/>
    </source>
</evidence>
<comment type="caution">
    <text evidence="9">The sequence shown here is derived from an EMBL/GenBank/DDBJ whole genome shotgun (WGS) entry which is preliminary data.</text>
</comment>
<dbReference type="Proteomes" id="UP000029577">
    <property type="component" value="Unassembled WGS sequence"/>
</dbReference>
<dbReference type="InterPro" id="IPR015422">
    <property type="entry name" value="PyrdxlP-dep_Trfase_small"/>
</dbReference>
<dbReference type="InterPro" id="IPR015421">
    <property type="entry name" value="PyrdxlP-dep_Trfase_major"/>
</dbReference>
<protein>
    <submittedName>
        <fullName evidence="9">GntR family transcriptional regulator</fullName>
    </submittedName>
</protein>
<dbReference type="InterPro" id="IPR051446">
    <property type="entry name" value="HTH_trans_reg/aminotransferase"/>
</dbReference>
<dbReference type="RefSeq" id="WP_038017754.1">
    <property type="nucleotide sequence ID" value="NZ_JPKR02000004.1"/>
</dbReference>
<evidence type="ECO:0000256" key="2">
    <source>
        <dbReference type="ARBA" id="ARBA00022576"/>
    </source>
</evidence>